<accession>A0A644ZC66</accession>
<sequence length="226" mass="24354">MRNITPVVLLIVVLGGVQPLSADQTLPLDMSEVPSFDRAFMQPYNRSLEAGGTVFELASLLAPALLLAEPADEYLRFATMYGETLLAAYALKELGKLWFPRARPFLYYPDYPKEKVEKGDAYDSFPSGHATMAFAAAAFTSYVFAAYHPDSVWKIPVTVASCSLAIATAAMRVASGNHFPSDVLAGAVLGTLVGVGIPFLHRSLASKQELSASVSPYGIAFRVALR</sequence>
<protein>
    <recommendedName>
        <fullName evidence="1">Phosphatidic acid phosphatase type 2/haloperoxidase domain-containing protein</fullName>
    </recommendedName>
</protein>
<dbReference type="InterPro" id="IPR000326">
    <property type="entry name" value="PAP2/HPO"/>
</dbReference>
<dbReference type="InterPro" id="IPR036938">
    <property type="entry name" value="PAP2/HPO_sf"/>
</dbReference>
<feature type="domain" description="Phosphatidic acid phosphatase type 2/haloperoxidase" evidence="1">
    <location>
        <begin position="75"/>
        <end position="198"/>
    </location>
</feature>
<dbReference type="SUPFAM" id="SSF48317">
    <property type="entry name" value="Acid phosphatase/Vanadium-dependent haloperoxidase"/>
    <property type="match status" value="1"/>
</dbReference>
<dbReference type="CDD" id="cd01610">
    <property type="entry name" value="PAP2_like"/>
    <property type="match status" value="1"/>
</dbReference>
<dbReference type="AlphaFoldDB" id="A0A644ZC66"/>
<organism evidence="2">
    <name type="scientific">bioreactor metagenome</name>
    <dbReference type="NCBI Taxonomy" id="1076179"/>
    <lineage>
        <taxon>unclassified sequences</taxon>
        <taxon>metagenomes</taxon>
        <taxon>ecological metagenomes</taxon>
    </lineage>
</organism>
<gene>
    <name evidence="2" type="ORF">SDC9_84958</name>
</gene>
<dbReference type="Gene3D" id="1.20.144.10">
    <property type="entry name" value="Phosphatidic acid phosphatase type 2/haloperoxidase"/>
    <property type="match status" value="1"/>
</dbReference>
<dbReference type="PANTHER" id="PTHR14969">
    <property type="entry name" value="SPHINGOSINE-1-PHOSPHATE PHOSPHOHYDROLASE"/>
    <property type="match status" value="1"/>
</dbReference>
<dbReference type="EMBL" id="VSSQ01008247">
    <property type="protein sequence ID" value="MPM38329.1"/>
    <property type="molecule type" value="Genomic_DNA"/>
</dbReference>
<dbReference type="PANTHER" id="PTHR14969:SF13">
    <property type="entry name" value="AT30094P"/>
    <property type="match status" value="1"/>
</dbReference>
<evidence type="ECO:0000259" key="1">
    <source>
        <dbReference type="SMART" id="SM00014"/>
    </source>
</evidence>
<dbReference type="Pfam" id="PF01569">
    <property type="entry name" value="PAP2"/>
    <property type="match status" value="1"/>
</dbReference>
<evidence type="ECO:0000313" key="2">
    <source>
        <dbReference type="EMBL" id="MPM38329.1"/>
    </source>
</evidence>
<proteinExistence type="predicted"/>
<reference evidence="2" key="1">
    <citation type="submission" date="2019-08" db="EMBL/GenBank/DDBJ databases">
        <authorList>
            <person name="Kucharzyk K."/>
            <person name="Murdoch R.W."/>
            <person name="Higgins S."/>
            <person name="Loffler F."/>
        </authorList>
    </citation>
    <scope>NUCLEOTIDE SEQUENCE</scope>
</reference>
<dbReference type="SMART" id="SM00014">
    <property type="entry name" value="acidPPc"/>
    <property type="match status" value="1"/>
</dbReference>
<name>A0A644ZC66_9ZZZZ</name>
<comment type="caution">
    <text evidence="2">The sequence shown here is derived from an EMBL/GenBank/DDBJ whole genome shotgun (WGS) entry which is preliminary data.</text>
</comment>